<dbReference type="Proteomes" id="UP000003082">
    <property type="component" value="Unassembled WGS sequence"/>
</dbReference>
<dbReference type="STRING" id="553218.CAMRE0001_1290"/>
<evidence type="ECO:0000313" key="3">
    <source>
        <dbReference type="Proteomes" id="UP000003082"/>
    </source>
</evidence>
<sequence length="37" mass="4713">MQIKRLKGKKLKKVKRRSRGRRHKRKFYGKRLKKYAR</sequence>
<dbReference type="EMBL" id="ACFU01000005">
    <property type="protein sequence ID" value="EEF14673.1"/>
    <property type="molecule type" value="Genomic_DNA"/>
</dbReference>
<organism evidence="2 3">
    <name type="scientific">Campylobacter rectus RM3267</name>
    <dbReference type="NCBI Taxonomy" id="553218"/>
    <lineage>
        <taxon>Bacteria</taxon>
        <taxon>Pseudomonadati</taxon>
        <taxon>Campylobacterota</taxon>
        <taxon>Epsilonproteobacteria</taxon>
        <taxon>Campylobacterales</taxon>
        <taxon>Campylobacteraceae</taxon>
        <taxon>Campylobacter</taxon>
    </lineage>
</organism>
<feature type="region of interest" description="Disordered" evidence="1">
    <location>
        <begin position="1"/>
        <end position="37"/>
    </location>
</feature>
<name>B9CZY2_CAMRE</name>
<accession>B9CZY2</accession>
<protein>
    <submittedName>
        <fullName evidence="2">Uncharacterized protein</fullName>
    </submittedName>
</protein>
<keyword evidence="3" id="KW-1185">Reference proteome</keyword>
<gene>
    <name evidence="2" type="ORF">CAMRE0001_1290</name>
</gene>
<reference evidence="2 3" key="1">
    <citation type="submission" date="2008-08" db="EMBL/GenBank/DDBJ databases">
        <authorList>
            <person name="Madupu R."/>
            <person name="Durkin A.S."/>
            <person name="Torralba M."/>
            <person name="Methe B."/>
            <person name="Sutton G.G."/>
            <person name="Strausberg R.L."/>
            <person name="Nelson K.E."/>
        </authorList>
    </citation>
    <scope>NUCLEOTIDE SEQUENCE [LARGE SCALE GENOMIC DNA]</scope>
    <source>
        <strain evidence="2 3">RM3267</strain>
    </source>
</reference>
<comment type="caution">
    <text evidence="2">The sequence shown here is derived from an EMBL/GenBank/DDBJ whole genome shotgun (WGS) entry which is preliminary data.</text>
</comment>
<evidence type="ECO:0000313" key="2">
    <source>
        <dbReference type="EMBL" id="EEF14673.1"/>
    </source>
</evidence>
<dbReference type="AlphaFoldDB" id="B9CZY2"/>
<proteinExistence type="predicted"/>
<evidence type="ECO:0000256" key="1">
    <source>
        <dbReference type="SAM" id="MobiDB-lite"/>
    </source>
</evidence>